<gene>
    <name evidence="1" type="ORF">P4O66_010108</name>
</gene>
<comment type="caution">
    <text evidence="1">The sequence shown here is derived from an EMBL/GenBank/DDBJ whole genome shotgun (WGS) entry which is preliminary data.</text>
</comment>
<accession>A0AAD9DTN2</accession>
<evidence type="ECO:0000313" key="2">
    <source>
        <dbReference type="Proteomes" id="UP001239994"/>
    </source>
</evidence>
<feature type="non-terminal residue" evidence="1">
    <location>
        <position position="1"/>
    </location>
</feature>
<proteinExistence type="predicted"/>
<dbReference type="AlphaFoldDB" id="A0AAD9DTN2"/>
<evidence type="ECO:0000313" key="1">
    <source>
        <dbReference type="EMBL" id="KAK1794910.1"/>
    </source>
</evidence>
<keyword evidence="2" id="KW-1185">Reference proteome</keyword>
<name>A0AAD9DTN2_9TELE</name>
<reference evidence="1" key="1">
    <citation type="submission" date="2023-03" db="EMBL/GenBank/DDBJ databases">
        <title>Electrophorus voltai genome.</title>
        <authorList>
            <person name="Bian C."/>
        </authorList>
    </citation>
    <scope>NUCLEOTIDE SEQUENCE</scope>
    <source>
        <strain evidence="1">CB-2022</strain>
        <tissue evidence="1">Muscle</tissue>
    </source>
</reference>
<dbReference type="EMBL" id="JAROKS010000016">
    <property type="protein sequence ID" value="KAK1794910.1"/>
    <property type="molecule type" value="Genomic_DNA"/>
</dbReference>
<dbReference type="Proteomes" id="UP001239994">
    <property type="component" value="Unassembled WGS sequence"/>
</dbReference>
<organism evidence="1 2">
    <name type="scientific">Electrophorus voltai</name>
    <dbReference type="NCBI Taxonomy" id="2609070"/>
    <lineage>
        <taxon>Eukaryota</taxon>
        <taxon>Metazoa</taxon>
        <taxon>Chordata</taxon>
        <taxon>Craniata</taxon>
        <taxon>Vertebrata</taxon>
        <taxon>Euteleostomi</taxon>
        <taxon>Actinopterygii</taxon>
        <taxon>Neopterygii</taxon>
        <taxon>Teleostei</taxon>
        <taxon>Ostariophysi</taxon>
        <taxon>Gymnotiformes</taxon>
        <taxon>Gymnotoidei</taxon>
        <taxon>Gymnotidae</taxon>
        <taxon>Electrophorus</taxon>
    </lineage>
</organism>
<sequence>EILQLLTSSNPLTCPLDPIPSTLFQTITRDLLPFISVIINNSLSSGYVPTAFKTSRVVPILKKATLDSSSITNYRPWSHSSSWVLQGPEVGHQHQRYHQENPAEDVLPASDEEVQPTLGADGPVQHCHKESVITISIIVWGSSATKHYNHRLQHIIRSAEKTIGVKLLTLLDLLTSRIRRQVEKITADPSHHGHHLFQHLPSGWHFSQMRIMTSQLQGRLFSYAIKLMNS</sequence>
<protein>
    <submittedName>
        <fullName evidence="1">Uncharacterized protein</fullName>
    </submittedName>
</protein>